<dbReference type="InterPro" id="IPR029039">
    <property type="entry name" value="Flavoprotein-like_sf"/>
</dbReference>
<sequence length="172" mass="18972">MTKWLLVYSSVTGNTKQVGEAMFEILPDGSKLQPLNGEVVDFAAYDVIIVGYWLTRGGPDPKTMEFLPKLKGKKVVLFATHGALPGSEHAVTSLARAAYLLGEGCSILGTFTCQGRINPALLARRVETAANDPHAPSEENKKRWAEAEKHPNEADFAMARDFIKKMQRKLDR</sequence>
<feature type="domain" description="Flavodoxin-like" evidence="2">
    <location>
        <begin position="5"/>
        <end position="163"/>
    </location>
</feature>
<dbReference type="GO" id="GO:0016651">
    <property type="term" value="F:oxidoreductase activity, acting on NAD(P)H"/>
    <property type="evidence" value="ECO:0007669"/>
    <property type="project" value="UniProtKB-ARBA"/>
</dbReference>
<dbReference type="STRING" id="84035.SAMN05660742_12047"/>
<dbReference type="EMBL" id="FNZK01000020">
    <property type="protein sequence ID" value="SEJ86099.1"/>
    <property type="molecule type" value="Genomic_DNA"/>
</dbReference>
<evidence type="ECO:0000313" key="3">
    <source>
        <dbReference type="EMBL" id="SEJ86099.1"/>
    </source>
</evidence>
<feature type="compositionally biased region" description="Basic and acidic residues" evidence="1">
    <location>
        <begin position="135"/>
        <end position="151"/>
    </location>
</feature>
<evidence type="ECO:0000313" key="4">
    <source>
        <dbReference type="Proteomes" id="UP000199662"/>
    </source>
</evidence>
<gene>
    <name evidence="3" type="ORF">SAMN05660742_12047</name>
</gene>
<evidence type="ECO:0000256" key="1">
    <source>
        <dbReference type="SAM" id="MobiDB-lite"/>
    </source>
</evidence>
<keyword evidence="4" id="KW-1185">Reference proteome</keyword>
<protein>
    <submittedName>
        <fullName evidence="3">Flavodoxin</fullName>
    </submittedName>
</protein>
<organism evidence="3 4">
    <name type="scientific">Propionispira arboris</name>
    <dbReference type="NCBI Taxonomy" id="84035"/>
    <lineage>
        <taxon>Bacteria</taxon>
        <taxon>Bacillati</taxon>
        <taxon>Bacillota</taxon>
        <taxon>Negativicutes</taxon>
        <taxon>Selenomonadales</taxon>
        <taxon>Selenomonadaceae</taxon>
        <taxon>Propionispira</taxon>
    </lineage>
</organism>
<dbReference type="RefSeq" id="WP_091834389.1">
    <property type="nucleotide sequence ID" value="NZ_FNZK01000020.1"/>
</dbReference>
<dbReference type="AlphaFoldDB" id="A0A1H7C8J2"/>
<feature type="region of interest" description="Disordered" evidence="1">
    <location>
        <begin position="129"/>
        <end position="151"/>
    </location>
</feature>
<evidence type="ECO:0000259" key="2">
    <source>
        <dbReference type="Pfam" id="PF12641"/>
    </source>
</evidence>
<dbReference type="Gene3D" id="3.40.50.360">
    <property type="match status" value="1"/>
</dbReference>
<proteinExistence type="predicted"/>
<accession>A0A1H7C8J2</accession>
<dbReference type="InterPro" id="IPR008254">
    <property type="entry name" value="Flavodoxin/NO_synth"/>
</dbReference>
<reference evidence="3 4" key="1">
    <citation type="submission" date="2016-10" db="EMBL/GenBank/DDBJ databases">
        <authorList>
            <person name="de Groot N.N."/>
        </authorList>
    </citation>
    <scope>NUCLEOTIDE SEQUENCE [LARGE SCALE GENOMIC DNA]</scope>
    <source>
        <strain evidence="3 4">DSM 2179</strain>
    </source>
</reference>
<dbReference type="Pfam" id="PF12641">
    <property type="entry name" value="Flavodoxin_3"/>
    <property type="match status" value="1"/>
</dbReference>
<dbReference type="SUPFAM" id="SSF52218">
    <property type="entry name" value="Flavoproteins"/>
    <property type="match status" value="1"/>
</dbReference>
<dbReference type="GO" id="GO:0010181">
    <property type="term" value="F:FMN binding"/>
    <property type="evidence" value="ECO:0007669"/>
    <property type="project" value="InterPro"/>
</dbReference>
<name>A0A1H7C8J2_9FIRM</name>
<dbReference type="Proteomes" id="UP000199662">
    <property type="component" value="Unassembled WGS sequence"/>
</dbReference>